<comment type="similarity">
    <text evidence="1">Belongs to the protein-tyrosine phosphatase family.</text>
</comment>
<reference evidence="3 4" key="1">
    <citation type="submission" date="2018-01" db="EMBL/GenBank/DDBJ databases">
        <authorList>
            <person name="Yu X.-D."/>
        </authorList>
    </citation>
    <scope>NUCLEOTIDE SEQUENCE [LARGE SCALE GENOMIC DNA]</scope>
    <source>
        <strain evidence="3 4">ZX-21</strain>
    </source>
</reference>
<protein>
    <submittedName>
        <fullName evidence="3">Protein-tyrosine-phosphatase</fullName>
    </submittedName>
</protein>
<dbReference type="AlphaFoldDB" id="A0A2S4HF74"/>
<dbReference type="OrthoDB" id="1188001at2"/>
<dbReference type="Pfam" id="PF13350">
    <property type="entry name" value="Y_phosphatase3"/>
    <property type="match status" value="1"/>
</dbReference>
<comment type="caution">
    <text evidence="3">The sequence shown here is derived from an EMBL/GenBank/DDBJ whole genome shotgun (WGS) entry which is preliminary data.</text>
</comment>
<dbReference type="SUPFAM" id="SSF52799">
    <property type="entry name" value="(Phosphotyrosine protein) phosphatases II"/>
    <property type="match status" value="1"/>
</dbReference>
<dbReference type="PROSITE" id="PS51257">
    <property type="entry name" value="PROKAR_LIPOPROTEIN"/>
    <property type="match status" value="1"/>
</dbReference>
<dbReference type="Gene3D" id="3.90.190.10">
    <property type="entry name" value="Protein tyrosine phosphatase superfamily"/>
    <property type="match status" value="1"/>
</dbReference>
<evidence type="ECO:0000256" key="1">
    <source>
        <dbReference type="ARBA" id="ARBA00009580"/>
    </source>
</evidence>
<dbReference type="EMBL" id="PQGG01000026">
    <property type="protein sequence ID" value="POP52644.1"/>
    <property type="molecule type" value="Genomic_DNA"/>
</dbReference>
<sequence>MNTRKFLSICGVIGACTLSQLSPVYASTATPNTSTAQTVNQSRLLPLEGGSNFRDLGGYQTTDHKTVRSGMLFRSGAMANLTAKDEAYLNKHNFKTVVDLRSQEELDLFPNQWVKHNSDINYVNYQYSIKDIQGSLKNKEVKSYGAGNFYLSIADRLQPQLKLYFAELLQEHTPLVVNCSAGQDRTGFASAMLLSALGVPRDVIIEDYLLSTQYRNPKNEMGSVDLKKAAKTNDFAKMMLHYTDNGKVTEAKPLITQDGTPYISIAFAQIEEQYGTVENYLERAIGVDQKDIAKLKSLYLQ</sequence>
<dbReference type="GO" id="GO:0004721">
    <property type="term" value="F:phosphoprotein phosphatase activity"/>
    <property type="evidence" value="ECO:0007669"/>
    <property type="project" value="InterPro"/>
</dbReference>
<keyword evidence="2" id="KW-0732">Signal</keyword>
<dbReference type="InterPro" id="IPR026893">
    <property type="entry name" value="Tyr/Ser_Pase_IphP-type"/>
</dbReference>
<name>A0A2S4HF74_9GAMM</name>
<organism evidence="3 4">
    <name type="scientific">Zhongshania marina</name>
    <dbReference type="NCBI Taxonomy" id="2304603"/>
    <lineage>
        <taxon>Bacteria</taxon>
        <taxon>Pseudomonadati</taxon>
        <taxon>Pseudomonadota</taxon>
        <taxon>Gammaproteobacteria</taxon>
        <taxon>Cellvibrionales</taxon>
        <taxon>Spongiibacteraceae</taxon>
        <taxon>Zhongshania</taxon>
    </lineage>
</organism>
<dbReference type="InterPro" id="IPR029021">
    <property type="entry name" value="Prot-tyrosine_phosphatase-like"/>
</dbReference>
<dbReference type="RefSeq" id="WP_103684462.1">
    <property type="nucleotide sequence ID" value="NZ_PQGG01000026.1"/>
</dbReference>
<evidence type="ECO:0000256" key="2">
    <source>
        <dbReference type="SAM" id="SignalP"/>
    </source>
</evidence>
<evidence type="ECO:0000313" key="4">
    <source>
        <dbReference type="Proteomes" id="UP000237222"/>
    </source>
</evidence>
<accession>A0A2S4HF74</accession>
<feature type="chain" id="PRO_5015478491" evidence="2">
    <location>
        <begin position="27"/>
        <end position="301"/>
    </location>
</feature>
<evidence type="ECO:0000313" key="3">
    <source>
        <dbReference type="EMBL" id="POP52644.1"/>
    </source>
</evidence>
<dbReference type="Proteomes" id="UP000237222">
    <property type="component" value="Unassembled WGS sequence"/>
</dbReference>
<proteinExistence type="inferred from homology"/>
<dbReference type="PANTHER" id="PTHR31126:SF1">
    <property type="entry name" value="TYROSINE SPECIFIC PROTEIN PHOSPHATASES DOMAIN-CONTAINING PROTEIN"/>
    <property type="match status" value="1"/>
</dbReference>
<gene>
    <name evidence="3" type="ORF">C0068_10570</name>
</gene>
<dbReference type="PANTHER" id="PTHR31126">
    <property type="entry name" value="TYROSINE-PROTEIN PHOSPHATASE"/>
    <property type="match status" value="1"/>
</dbReference>
<feature type="signal peptide" evidence="2">
    <location>
        <begin position="1"/>
        <end position="26"/>
    </location>
</feature>